<evidence type="ECO:0000259" key="5">
    <source>
        <dbReference type="Pfam" id="PF04586"/>
    </source>
</evidence>
<reference evidence="6 7" key="1">
    <citation type="submission" date="2019-02" db="EMBL/GenBank/DDBJ databases">
        <title>Genomic Encyclopedia of Type Strains, Phase IV (KMG-IV): sequencing the most valuable type-strain genomes for metagenomic binning, comparative biology and taxonomic classification.</title>
        <authorList>
            <person name="Goeker M."/>
        </authorList>
    </citation>
    <scope>NUCLEOTIDE SEQUENCE [LARGE SCALE GENOMIC DNA]</scope>
    <source>
        <strain evidence="6 7">DSM 29486</strain>
    </source>
</reference>
<name>A0A4Q7P330_9FIRM</name>
<dbReference type="GO" id="GO:0006508">
    <property type="term" value="P:proteolysis"/>
    <property type="evidence" value="ECO:0007669"/>
    <property type="project" value="UniProtKB-KW"/>
</dbReference>
<dbReference type="AlphaFoldDB" id="A0A4Q7P330"/>
<dbReference type="OrthoDB" id="2014355at2"/>
<comment type="caution">
    <text evidence="6">The sequence shown here is derived from an EMBL/GenBank/DDBJ whole genome shotgun (WGS) entry which is preliminary data.</text>
</comment>
<dbReference type="InterPro" id="IPR054613">
    <property type="entry name" value="Peptidase_S78_dom"/>
</dbReference>
<keyword evidence="3" id="KW-0378">Hydrolase</keyword>
<evidence type="ECO:0000256" key="2">
    <source>
        <dbReference type="ARBA" id="ARBA00022670"/>
    </source>
</evidence>
<sequence length="633" mass="70497">MAKYDFSGWATRNDLQCADGRIIRKNAFKQQDGETVSLVWNHQHDSQDNVLGHALLENRDDGVYAYCTFNDTESGQTAKKLVQHGDVVSLSIAANQLKQMGKDVVHGIIREVSLVLAGANPGAYIDTVMNHGVAVEDELIINYNENIMLYHSDDEDEPKDKKPDDKGESKDKKPDDKPSDDDETVGEVFDRICKKLDEKEQNVVLAMVGMALGENGEQKDNNDDSKGGNEDMKHNVFDNKGETQDNVLSHAAQSEILELAKSSNVGSLKLAMKIYSEEHGLQHADISGFVQTGNGNITTMFPEYVEAHPSRTPELITNDMGWVDAIMAKTQKIPHGRVRTSHVDIRNIDALAAKGYQKGKEKKITGNYELVRRTTDPQTVYVTSELHRDDVVDIEDFDYVQFQYSIDQISLKETLAVATMLGDERPNSDPEKIFPDKIRPIWTDDELYTIHKDVDFAAMAKELQGANTEQYFGESFIYAEAMVTALRKARKDFRGTGKPDLFITTDMHNTMILARDRNGRRIYETDTELAAALGVANIYEVTQFEGKVRTDATGAKHTLHAICVNMADYGYGASKGGDVTHFTDFDIKFNQLQSLLETRKSGQLTRIKSAIVIEELVKSTSSGSESTTPSVSG</sequence>
<evidence type="ECO:0000256" key="4">
    <source>
        <dbReference type="SAM" id="MobiDB-lite"/>
    </source>
</evidence>
<dbReference type="Pfam" id="PF04586">
    <property type="entry name" value="Peptidase_S78"/>
    <property type="match status" value="1"/>
</dbReference>
<dbReference type="EMBL" id="SGXF01000005">
    <property type="protein sequence ID" value="RZS94205.1"/>
    <property type="molecule type" value="Genomic_DNA"/>
</dbReference>
<feature type="compositionally biased region" description="Basic and acidic residues" evidence="4">
    <location>
        <begin position="158"/>
        <end position="177"/>
    </location>
</feature>
<evidence type="ECO:0000313" key="7">
    <source>
        <dbReference type="Proteomes" id="UP000292927"/>
    </source>
</evidence>
<accession>A0A4Q7P330</accession>
<proteinExistence type="predicted"/>
<protein>
    <submittedName>
        <fullName evidence="6">HK97 family phage prohead protease</fullName>
    </submittedName>
</protein>
<gene>
    <name evidence="6" type="ORF">EV209_2575</name>
</gene>
<evidence type="ECO:0000256" key="3">
    <source>
        <dbReference type="ARBA" id="ARBA00022801"/>
    </source>
</evidence>
<keyword evidence="7" id="KW-1185">Reference proteome</keyword>
<dbReference type="Proteomes" id="UP000292927">
    <property type="component" value="Unassembled WGS sequence"/>
</dbReference>
<feature type="compositionally biased region" description="Basic and acidic residues" evidence="4">
    <location>
        <begin position="216"/>
        <end position="238"/>
    </location>
</feature>
<feature type="domain" description="Prohead serine protease" evidence="5">
    <location>
        <begin position="23"/>
        <end position="130"/>
    </location>
</feature>
<feature type="region of interest" description="Disordered" evidence="4">
    <location>
        <begin position="151"/>
        <end position="185"/>
    </location>
</feature>
<dbReference type="RefSeq" id="WP_130435827.1">
    <property type="nucleotide sequence ID" value="NZ_SGXF01000005.1"/>
</dbReference>
<organism evidence="6 7">
    <name type="scientific">Cuneatibacter caecimuris</name>
    <dbReference type="NCBI Taxonomy" id="1796618"/>
    <lineage>
        <taxon>Bacteria</taxon>
        <taxon>Bacillati</taxon>
        <taxon>Bacillota</taxon>
        <taxon>Clostridia</taxon>
        <taxon>Lachnospirales</taxon>
        <taxon>Lachnospiraceae</taxon>
        <taxon>Cuneatibacter</taxon>
    </lineage>
</organism>
<feature type="region of interest" description="Disordered" evidence="4">
    <location>
        <begin position="214"/>
        <end position="238"/>
    </location>
</feature>
<dbReference type="GO" id="GO:0008233">
    <property type="term" value="F:peptidase activity"/>
    <property type="evidence" value="ECO:0007669"/>
    <property type="project" value="UniProtKB-KW"/>
</dbReference>
<keyword evidence="2 6" id="KW-0645">Protease</keyword>
<evidence type="ECO:0000256" key="1">
    <source>
        <dbReference type="ARBA" id="ARBA00022612"/>
    </source>
</evidence>
<keyword evidence="1" id="KW-1188">Viral release from host cell</keyword>
<evidence type="ECO:0000313" key="6">
    <source>
        <dbReference type="EMBL" id="RZS94205.1"/>
    </source>
</evidence>